<evidence type="ECO:0000313" key="2">
    <source>
        <dbReference type="Proteomes" id="UP000185841"/>
    </source>
</evidence>
<dbReference type="Proteomes" id="UP000185841">
    <property type="component" value="Unassembled WGS sequence"/>
</dbReference>
<gene>
    <name evidence="1" type="ORF">SAMN05878282_103443</name>
</gene>
<sequence>MSSLLASGSNYSLKKNGALLDEAFRRHEVIETALLSFSRSPVILIRNSRYPVNKREPLPRQICAGDMGKVHSLGEGQALIHLIDKSKDDLPVVTKWGGQELAGVQHPSPEKRGQRRNFLCILPSPRLFLSLSLTLLNVRNPYRREDCCYGANSLYPSRSVTVRPGELINSKRQQNAKRGQQQMLGADAEANFDLFKHAYFSLRLIYASLPGAIHPVHGDHHGHA</sequence>
<name>A0A1N6SAC5_AQUAC</name>
<organism evidence="1 2">
    <name type="scientific">Aquipseudomonas alcaligenes</name>
    <name type="common">Pseudomonas alcaligenes</name>
    <dbReference type="NCBI Taxonomy" id="43263"/>
    <lineage>
        <taxon>Bacteria</taxon>
        <taxon>Pseudomonadati</taxon>
        <taxon>Pseudomonadota</taxon>
        <taxon>Gammaproteobacteria</taxon>
        <taxon>Pseudomonadales</taxon>
        <taxon>Pseudomonadaceae</taxon>
        <taxon>Aquipseudomonas</taxon>
    </lineage>
</organism>
<proteinExistence type="predicted"/>
<reference evidence="1 2" key="1">
    <citation type="submission" date="2017-01" db="EMBL/GenBank/DDBJ databases">
        <authorList>
            <person name="Mah S.A."/>
            <person name="Swanson W.J."/>
            <person name="Moy G.W."/>
            <person name="Vacquier V.D."/>
        </authorList>
    </citation>
    <scope>NUCLEOTIDE SEQUENCE [LARGE SCALE GENOMIC DNA]</scope>
    <source>
        <strain evidence="1 2">RU36E</strain>
    </source>
</reference>
<dbReference type="EMBL" id="FTMP01000003">
    <property type="protein sequence ID" value="SIQ38093.1"/>
    <property type="molecule type" value="Genomic_DNA"/>
</dbReference>
<dbReference type="AlphaFoldDB" id="A0A1N6SAC5"/>
<accession>A0A1N6SAC5</accession>
<protein>
    <submittedName>
        <fullName evidence="1">Uncharacterized protein</fullName>
    </submittedName>
</protein>
<evidence type="ECO:0000313" key="1">
    <source>
        <dbReference type="EMBL" id="SIQ38093.1"/>
    </source>
</evidence>